<protein>
    <recommendedName>
        <fullName evidence="1">Uroporphyrinogen decarboxylase (URO-D) domain-containing protein</fullName>
    </recommendedName>
</protein>
<dbReference type="InterPro" id="IPR000257">
    <property type="entry name" value="Uroporphyrinogen_deCOase"/>
</dbReference>
<reference evidence="2" key="1">
    <citation type="journal article" date="2022" name="Cell">
        <title>Design, construction, and in vivo augmentation of a complex gut microbiome.</title>
        <authorList>
            <person name="Cheng A.G."/>
            <person name="Ho P.Y."/>
            <person name="Aranda-Diaz A."/>
            <person name="Jain S."/>
            <person name="Yu F.B."/>
            <person name="Meng X."/>
            <person name="Wang M."/>
            <person name="Iakiviak M."/>
            <person name="Nagashima K."/>
            <person name="Zhao A."/>
            <person name="Murugkar P."/>
            <person name="Patil A."/>
            <person name="Atabakhsh K."/>
            <person name="Weakley A."/>
            <person name="Yan J."/>
            <person name="Brumbaugh A.R."/>
            <person name="Higginbottom S."/>
            <person name="Dimas A."/>
            <person name="Shiver A.L."/>
            <person name="Deutschbauer A."/>
            <person name="Neff N."/>
            <person name="Sonnenburg J.L."/>
            <person name="Huang K.C."/>
            <person name="Fischbach M.A."/>
        </authorList>
    </citation>
    <scope>NUCLEOTIDE SEQUENCE</scope>
    <source>
        <strain evidence="2">DSM 19829</strain>
    </source>
</reference>
<proteinExistence type="predicted"/>
<dbReference type="InterPro" id="IPR038071">
    <property type="entry name" value="UROD/MetE-like_sf"/>
</dbReference>
<organism evidence="2 3">
    <name type="scientific">Ruminococcus gauvreauii</name>
    <dbReference type="NCBI Taxonomy" id="438033"/>
    <lineage>
        <taxon>Bacteria</taxon>
        <taxon>Bacillati</taxon>
        <taxon>Bacillota</taxon>
        <taxon>Clostridia</taxon>
        <taxon>Eubacteriales</taxon>
        <taxon>Oscillospiraceae</taxon>
        <taxon>Ruminococcus</taxon>
    </lineage>
</organism>
<sequence>MNAKENLLRTLTVNQPEWVPDMLKDFRYLIGQAEIGEMVENDYDWFGVHWTSSDDGPGMPAPTPGRALLGDITKWRETVKFPDLDAVDWNAIADKWGVLKDRDKIANYYLIPQGIFERTHALMGFEQALIALYEEPEAYEELVEALTCYKIKLYGKLIDYMGADAIAHSDDFGTQISTFISPEIFRKLFKPRLERIADSIHAKGCIAIMHSCGKVDTLMDDFVECGFDGWEPCMVCNDLDQIVEKHGRYFSFSGGLNAQALNVPATTEEDIRCELRNRIRQIGRFGGYVPAYVLLEPKYYEACSDELRILRQEGTRLG</sequence>
<dbReference type="InterPro" id="IPR052024">
    <property type="entry name" value="Methanogen_methyltrans"/>
</dbReference>
<accession>A0ABY5VEX8</accession>
<dbReference type="PANTHER" id="PTHR47099">
    <property type="entry name" value="METHYLCOBAMIDE:COM METHYLTRANSFERASE MTBA"/>
    <property type="match status" value="1"/>
</dbReference>
<dbReference type="Pfam" id="PF01208">
    <property type="entry name" value="URO-D"/>
    <property type="match status" value="1"/>
</dbReference>
<dbReference type="RefSeq" id="WP_028527425.1">
    <property type="nucleotide sequence ID" value="NZ_CABLBR010000001.1"/>
</dbReference>
<evidence type="ECO:0000313" key="3">
    <source>
        <dbReference type="Proteomes" id="UP001060164"/>
    </source>
</evidence>
<feature type="domain" description="Uroporphyrinogen decarboxylase (URO-D)" evidence="1">
    <location>
        <begin position="122"/>
        <end position="289"/>
    </location>
</feature>
<evidence type="ECO:0000259" key="1">
    <source>
        <dbReference type="Pfam" id="PF01208"/>
    </source>
</evidence>
<keyword evidence="3" id="KW-1185">Reference proteome</keyword>
<name>A0ABY5VEX8_9FIRM</name>
<dbReference type="SUPFAM" id="SSF51726">
    <property type="entry name" value="UROD/MetE-like"/>
    <property type="match status" value="1"/>
</dbReference>
<dbReference type="Gene3D" id="3.20.20.210">
    <property type="match status" value="1"/>
</dbReference>
<dbReference type="Proteomes" id="UP001060164">
    <property type="component" value="Chromosome"/>
</dbReference>
<dbReference type="EMBL" id="CP102290">
    <property type="protein sequence ID" value="UWP58822.1"/>
    <property type="molecule type" value="Genomic_DNA"/>
</dbReference>
<gene>
    <name evidence="2" type="ORF">NQ502_15815</name>
</gene>
<dbReference type="PANTHER" id="PTHR47099:SF1">
    <property type="entry name" value="METHYLCOBAMIDE:COM METHYLTRANSFERASE MTBA"/>
    <property type="match status" value="1"/>
</dbReference>
<evidence type="ECO:0000313" key="2">
    <source>
        <dbReference type="EMBL" id="UWP58822.1"/>
    </source>
</evidence>